<keyword evidence="3" id="KW-1185">Reference proteome</keyword>
<evidence type="ECO:0000259" key="1">
    <source>
        <dbReference type="Pfam" id="PF03108"/>
    </source>
</evidence>
<dbReference type="OrthoDB" id="1436494at2759"/>
<dbReference type="STRING" id="56857.A0A200QNK3"/>
<proteinExistence type="predicted"/>
<gene>
    <name evidence="2" type="ORF">BVC80_8167g6</name>
</gene>
<dbReference type="InterPro" id="IPR004332">
    <property type="entry name" value="Transposase_MuDR"/>
</dbReference>
<evidence type="ECO:0000313" key="3">
    <source>
        <dbReference type="Proteomes" id="UP000195402"/>
    </source>
</evidence>
<dbReference type="PANTHER" id="PTHR31973:SF187">
    <property type="entry name" value="MUTATOR TRANSPOSASE MUDRA PROTEIN"/>
    <property type="match status" value="1"/>
</dbReference>
<comment type="caution">
    <text evidence="2">The sequence shown here is derived from an EMBL/GenBank/DDBJ whole genome shotgun (WGS) entry which is preliminary data.</text>
</comment>
<dbReference type="InParanoid" id="A0A200QNK3"/>
<evidence type="ECO:0000313" key="2">
    <source>
        <dbReference type="EMBL" id="OVA11992.1"/>
    </source>
</evidence>
<reference evidence="2 3" key="1">
    <citation type="journal article" date="2017" name="Mol. Plant">
        <title>The Genome of Medicinal Plant Macleaya cordata Provides New Insights into Benzylisoquinoline Alkaloids Metabolism.</title>
        <authorList>
            <person name="Liu X."/>
            <person name="Liu Y."/>
            <person name="Huang P."/>
            <person name="Ma Y."/>
            <person name="Qing Z."/>
            <person name="Tang Q."/>
            <person name="Cao H."/>
            <person name="Cheng P."/>
            <person name="Zheng Y."/>
            <person name="Yuan Z."/>
            <person name="Zhou Y."/>
            <person name="Liu J."/>
            <person name="Tang Z."/>
            <person name="Zhuo Y."/>
            <person name="Zhang Y."/>
            <person name="Yu L."/>
            <person name="Huang J."/>
            <person name="Yang P."/>
            <person name="Peng Q."/>
            <person name="Zhang J."/>
            <person name="Jiang W."/>
            <person name="Zhang Z."/>
            <person name="Lin K."/>
            <person name="Ro D.K."/>
            <person name="Chen X."/>
            <person name="Xiong X."/>
            <person name="Shang Y."/>
            <person name="Huang S."/>
            <person name="Zeng J."/>
        </authorList>
    </citation>
    <scope>NUCLEOTIDE SEQUENCE [LARGE SCALE GENOMIC DNA]</scope>
    <source>
        <strain evidence="3">cv. BLH2017</strain>
        <tissue evidence="2">Root</tissue>
    </source>
</reference>
<feature type="domain" description="Transposase MuDR plant" evidence="1">
    <location>
        <begin position="1"/>
        <end position="63"/>
    </location>
</feature>
<dbReference type="AlphaFoldDB" id="A0A200QNK3"/>
<sequence>MKVGIEWQTIQHCRRFLKVYAVRRGFEVKFVKKDLVRLRGRCEAAGYSWFFFASKLRNETTFKLKQFVDDHNCEKLSKKRNNMISSKSVAEELEDSIRANKTETYKPKDIIEDFWEEFTWDISYWVAWRARTIEMERIFGNYEDGYKLAPELCRQMLEANPGSVATWSCEPKENRHYYGNFKKKHKGDHLMQLACKVAKACTKAQYEEASEELKKVDENAYNWFHSNAKVECWARSHFDEATKCEHITNNFSESFNRWILDLRELPLERRMRTRTWDPTGLVPRATRIIEGLKENIRFYRVHGASDHLAYAGYISQWHLSKSGVRE</sequence>
<organism evidence="2 3">
    <name type="scientific">Macleaya cordata</name>
    <name type="common">Five-seeded plume-poppy</name>
    <name type="synonym">Bocconia cordata</name>
    <dbReference type="NCBI Taxonomy" id="56857"/>
    <lineage>
        <taxon>Eukaryota</taxon>
        <taxon>Viridiplantae</taxon>
        <taxon>Streptophyta</taxon>
        <taxon>Embryophyta</taxon>
        <taxon>Tracheophyta</taxon>
        <taxon>Spermatophyta</taxon>
        <taxon>Magnoliopsida</taxon>
        <taxon>Ranunculales</taxon>
        <taxon>Papaveraceae</taxon>
        <taxon>Papaveroideae</taxon>
        <taxon>Macleaya</taxon>
    </lineage>
</organism>
<protein>
    <recommendedName>
        <fullName evidence="1">Transposase MuDR plant domain-containing protein</fullName>
    </recommendedName>
</protein>
<dbReference type="EMBL" id="MVGT01001446">
    <property type="protein sequence ID" value="OVA11992.1"/>
    <property type="molecule type" value="Genomic_DNA"/>
</dbReference>
<name>A0A200QNK3_MACCD</name>
<dbReference type="OMA" id="MERIFGN"/>
<accession>A0A200QNK3</accession>
<dbReference type="PANTHER" id="PTHR31973">
    <property type="entry name" value="POLYPROTEIN, PUTATIVE-RELATED"/>
    <property type="match status" value="1"/>
</dbReference>
<dbReference type="Proteomes" id="UP000195402">
    <property type="component" value="Unassembled WGS sequence"/>
</dbReference>
<dbReference type="Pfam" id="PF03108">
    <property type="entry name" value="DBD_Tnp_Mut"/>
    <property type="match status" value="1"/>
</dbReference>